<accession>A0A8I1DJ35</accession>
<evidence type="ECO:0000313" key="2">
    <source>
        <dbReference type="Proteomes" id="UP000644140"/>
    </source>
</evidence>
<organism evidence="1 2">
    <name type="scientific">Acinetobacter bereziniae</name>
    <name type="common">Acinetobacter genomosp. 10</name>
    <dbReference type="NCBI Taxonomy" id="106648"/>
    <lineage>
        <taxon>Bacteria</taxon>
        <taxon>Pseudomonadati</taxon>
        <taxon>Pseudomonadota</taxon>
        <taxon>Gammaproteobacteria</taxon>
        <taxon>Moraxellales</taxon>
        <taxon>Moraxellaceae</taxon>
        <taxon>Acinetobacter</taxon>
    </lineage>
</organism>
<dbReference type="EMBL" id="CP092085">
    <property type="protein sequence ID" value="UUN96166.1"/>
    <property type="molecule type" value="Genomic_DNA"/>
</dbReference>
<evidence type="ECO:0000313" key="1">
    <source>
        <dbReference type="EMBL" id="UUN96166.1"/>
    </source>
</evidence>
<dbReference type="Proteomes" id="UP000644140">
    <property type="component" value="Chromosome"/>
</dbReference>
<sequence length="58" mass="6799">MKSEESDTLLIALFLLAIFSFSGWYLAQQDNDLLRQELEAQKITQSIHNYRNGEKQHD</sequence>
<gene>
    <name evidence="1" type="ORF">I9054_012305</name>
</gene>
<name>A0A8I1DJ35_ACIBZ</name>
<proteinExistence type="predicted"/>
<dbReference type="RefSeq" id="WP_171496476.1">
    <property type="nucleotide sequence ID" value="NZ_BKNL01000001.1"/>
</dbReference>
<reference evidence="1" key="1">
    <citation type="submission" date="2022-02" db="EMBL/GenBank/DDBJ databases">
        <title>Characterization of Tn125 harboring carbapenem-resistant Acinetobacter bereziniae clinical isolates.</title>
        <authorList>
            <person name="Wong N.-K."/>
            <person name="Pan Q."/>
        </authorList>
    </citation>
    <scope>NUCLEOTIDE SEQUENCE</scope>
    <source>
        <strain evidence="1">GD03393</strain>
    </source>
</reference>
<dbReference type="AlphaFoldDB" id="A0A8I1DJ35"/>
<protein>
    <submittedName>
        <fullName evidence="1">Uncharacterized protein</fullName>
    </submittedName>
</protein>